<dbReference type="Proteomes" id="UP000887579">
    <property type="component" value="Unplaced"/>
</dbReference>
<evidence type="ECO:0000313" key="1">
    <source>
        <dbReference type="Proteomes" id="UP000887579"/>
    </source>
</evidence>
<protein>
    <submittedName>
        <fullName evidence="2">Uncharacterized protein</fullName>
    </submittedName>
</protein>
<sequence length="105" mass="12258">MLENCFFFTTLIFIGIFLNGIECKSPWALPGQVVDGPSADERAAFFNQLWKDMMKQTPPHQKQIRRPEIMPTIAKARRAPLEAFDEWEGMMESLDNLRKPRFGRR</sequence>
<accession>A0AC34FD38</accession>
<organism evidence="1 2">
    <name type="scientific">Panagrolaimus sp. ES5</name>
    <dbReference type="NCBI Taxonomy" id="591445"/>
    <lineage>
        <taxon>Eukaryota</taxon>
        <taxon>Metazoa</taxon>
        <taxon>Ecdysozoa</taxon>
        <taxon>Nematoda</taxon>
        <taxon>Chromadorea</taxon>
        <taxon>Rhabditida</taxon>
        <taxon>Tylenchina</taxon>
        <taxon>Panagrolaimomorpha</taxon>
        <taxon>Panagrolaimoidea</taxon>
        <taxon>Panagrolaimidae</taxon>
        <taxon>Panagrolaimus</taxon>
    </lineage>
</organism>
<proteinExistence type="predicted"/>
<dbReference type="WBParaSite" id="ES5_v2.g15159.t1">
    <property type="protein sequence ID" value="ES5_v2.g15159.t1"/>
    <property type="gene ID" value="ES5_v2.g15159"/>
</dbReference>
<name>A0AC34FD38_9BILA</name>
<reference evidence="2" key="1">
    <citation type="submission" date="2022-11" db="UniProtKB">
        <authorList>
            <consortium name="WormBaseParasite"/>
        </authorList>
    </citation>
    <scope>IDENTIFICATION</scope>
</reference>
<evidence type="ECO:0000313" key="2">
    <source>
        <dbReference type="WBParaSite" id="ES5_v2.g15159.t1"/>
    </source>
</evidence>